<accession>A0ABS0E0R0</accession>
<evidence type="ECO:0000313" key="2">
    <source>
        <dbReference type="EMBL" id="MBF7978683.1"/>
    </source>
</evidence>
<proteinExistence type="predicted"/>
<name>A0ABS0E0R0_9GAMM</name>
<protein>
    <recommendedName>
        <fullName evidence="4">DUF4239 domain-containing protein</fullName>
    </recommendedName>
</protein>
<sequence>MDALSNIPSIFIEKYYATAFIAYTCLAIMFLATMVKLGITPKNFLEFKDYMSRRRIDALRKYLSDSTCDNEKIIIDREIDRLRKYQLTGISSEMIQEATTLILLKNKLPMNFFKLANSYISVNENGRITAKLSTIDKIFRWFFRIIGLVSLLFGIYIIAFPLILSMPPIKIVPLMISGLLITFYGIFFSQLIPSEKVISKINNEINSYYDNSTPTKKYE</sequence>
<gene>
    <name evidence="2" type="ORF">IV433_04580</name>
</gene>
<dbReference type="EMBL" id="JADOBI010000002">
    <property type="protein sequence ID" value="MBF7978683.1"/>
    <property type="molecule type" value="Genomic_DNA"/>
</dbReference>
<organism evidence="2 3">
    <name type="scientific">Rahnella laticis</name>
    <dbReference type="NCBI Taxonomy" id="2787622"/>
    <lineage>
        <taxon>Bacteria</taxon>
        <taxon>Pseudomonadati</taxon>
        <taxon>Pseudomonadota</taxon>
        <taxon>Gammaproteobacteria</taxon>
        <taxon>Enterobacterales</taxon>
        <taxon>Yersiniaceae</taxon>
        <taxon>Rahnella</taxon>
    </lineage>
</organism>
<dbReference type="Proteomes" id="UP000636811">
    <property type="component" value="Unassembled WGS sequence"/>
</dbReference>
<feature type="transmembrane region" description="Helical" evidence="1">
    <location>
        <begin position="141"/>
        <end position="165"/>
    </location>
</feature>
<keyword evidence="1" id="KW-0812">Transmembrane</keyword>
<reference evidence="2 3" key="1">
    <citation type="submission" date="2020-11" db="EMBL/GenBank/DDBJ databases">
        <title>Taxonomic investigation of Rahnella strains.</title>
        <authorList>
            <person name="Lee S.D."/>
        </authorList>
    </citation>
    <scope>NUCLEOTIDE SEQUENCE [LARGE SCALE GENOMIC DNA]</scope>
    <source>
        <strain evidence="2 3">SAP-17</strain>
    </source>
</reference>
<evidence type="ECO:0000256" key="1">
    <source>
        <dbReference type="SAM" id="Phobius"/>
    </source>
</evidence>
<feature type="transmembrane region" description="Helical" evidence="1">
    <location>
        <begin position="20"/>
        <end position="39"/>
    </location>
</feature>
<comment type="caution">
    <text evidence="2">The sequence shown here is derived from an EMBL/GenBank/DDBJ whole genome shotgun (WGS) entry which is preliminary data.</text>
</comment>
<evidence type="ECO:0000313" key="3">
    <source>
        <dbReference type="Proteomes" id="UP000636811"/>
    </source>
</evidence>
<keyword evidence="1" id="KW-0472">Membrane</keyword>
<evidence type="ECO:0008006" key="4">
    <source>
        <dbReference type="Google" id="ProtNLM"/>
    </source>
</evidence>
<keyword evidence="3" id="KW-1185">Reference proteome</keyword>
<feature type="transmembrane region" description="Helical" evidence="1">
    <location>
        <begin position="171"/>
        <end position="192"/>
    </location>
</feature>
<keyword evidence="1" id="KW-1133">Transmembrane helix</keyword>
<dbReference type="RefSeq" id="WP_195813206.1">
    <property type="nucleotide sequence ID" value="NZ_JADOBI010000002.1"/>
</dbReference>